<name>A0ABS4GYI3_9BACL</name>
<dbReference type="EMBL" id="JAGGKT010000033">
    <property type="protein sequence ID" value="MBP1934945.1"/>
    <property type="molecule type" value="Genomic_DNA"/>
</dbReference>
<sequence length="169" mass="19188">MTDHSTRLTSSEITALWSAYQNNTMAVCVFEYFENNVEDMEVRSILEYVLEISRKNVQQVIDILQMEKQIIPVGFTNADVNVNAPRLYSDAIYLYYLKQMSKVALATYGVALPTSAHSEVRDFLSKALSTSTELYNKTADILLHKGLFLSDHHTSQHHIKAILSQNKAI</sequence>
<protein>
    <recommendedName>
        <fullName evidence="3">DUF3231 family protein</fullName>
    </recommendedName>
</protein>
<evidence type="ECO:0000313" key="2">
    <source>
        <dbReference type="Proteomes" id="UP001519343"/>
    </source>
</evidence>
<dbReference type="Proteomes" id="UP001519343">
    <property type="component" value="Unassembled WGS sequence"/>
</dbReference>
<dbReference type="RefSeq" id="WP_209812917.1">
    <property type="nucleotide sequence ID" value="NZ_JAGGKT010000033.1"/>
</dbReference>
<evidence type="ECO:0008006" key="3">
    <source>
        <dbReference type="Google" id="ProtNLM"/>
    </source>
</evidence>
<dbReference type="InterPro" id="IPR021617">
    <property type="entry name" value="DUF3231"/>
</dbReference>
<dbReference type="InterPro" id="IPR012347">
    <property type="entry name" value="Ferritin-like"/>
</dbReference>
<keyword evidence="2" id="KW-1185">Reference proteome</keyword>
<gene>
    <name evidence="1" type="ORF">J2Z37_004965</name>
</gene>
<dbReference type="Pfam" id="PF11553">
    <property type="entry name" value="DUF3231"/>
    <property type="match status" value="1"/>
</dbReference>
<accession>A0ABS4GYI3</accession>
<organism evidence="1 2">
    <name type="scientific">Ammoniphilus resinae</name>
    <dbReference type="NCBI Taxonomy" id="861532"/>
    <lineage>
        <taxon>Bacteria</taxon>
        <taxon>Bacillati</taxon>
        <taxon>Bacillota</taxon>
        <taxon>Bacilli</taxon>
        <taxon>Bacillales</taxon>
        <taxon>Paenibacillaceae</taxon>
        <taxon>Aneurinibacillus group</taxon>
        <taxon>Ammoniphilus</taxon>
    </lineage>
</organism>
<comment type="caution">
    <text evidence="1">The sequence shown here is derived from an EMBL/GenBank/DDBJ whole genome shotgun (WGS) entry which is preliminary data.</text>
</comment>
<evidence type="ECO:0000313" key="1">
    <source>
        <dbReference type="EMBL" id="MBP1934945.1"/>
    </source>
</evidence>
<reference evidence="1 2" key="1">
    <citation type="submission" date="2021-03" db="EMBL/GenBank/DDBJ databases">
        <title>Genomic Encyclopedia of Type Strains, Phase IV (KMG-IV): sequencing the most valuable type-strain genomes for metagenomic binning, comparative biology and taxonomic classification.</title>
        <authorList>
            <person name="Goeker M."/>
        </authorList>
    </citation>
    <scope>NUCLEOTIDE SEQUENCE [LARGE SCALE GENOMIC DNA]</scope>
    <source>
        <strain evidence="1 2">DSM 24738</strain>
    </source>
</reference>
<dbReference type="Gene3D" id="1.20.1260.10">
    <property type="match status" value="1"/>
</dbReference>
<proteinExistence type="predicted"/>